<keyword evidence="5" id="KW-0863">Zinc-finger</keyword>
<evidence type="ECO:0000313" key="10">
    <source>
        <dbReference type="Proteomes" id="UP000801492"/>
    </source>
</evidence>
<dbReference type="GO" id="GO:0008270">
    <property type="term" value="F:zinc ion binding"/>
    <property type="evidence" value="ECO:0007669"/>
    <property type="project" value="UniProtKB-KW"/>
</dbReference>
<gene>
    <name evidence="9" type="ORF">ILUMI_26187</name>
</gene>
<keyword evidence="6" id="KW-0833">Ubl conjugation pathway</keyword>
<evidence type="ECO:0000256" key="3">
    <source>
        <dbReference type="ARBA" id="ARBA00022723"/>
    </source>
</evidence>
<dbReference type="Gene3D" id="1.20.120.1750">
    <property type="match status" value="1"/>
</dbReference>
<keyword evidence="10" id="KW-1185">Reference proteome</keyword>
<dbReference type="Pfam" id="PF26200">
    <property type="entry name" value="Rcat_RNF216"/>
    <property type="match status" value="1"/>
</dbReference>
<evidence type="ECO:0000256" key="6">
    <source>
        <dbReference type="ARBA" id="ARBA00022786"/>
    </source>
</evidence>
<dbReference type="InterPro" id="IPR044066">
    <property type="entry name" value="TRIAD_supradom"/>
</dbReference>
<feature type="domain" description="RING-type" evidence="8">
    <location>
        <begin position="354"/>
        <end position="565"/>
    </location>
</feature>
<keyword evidence="7" id="KW-0862">Zinc</keyword>
<dbReference type="InterPro" id="IPR047546">
    <property type="entry name" value="Rcat_RBR_RNF216"/>
</dbReference>
<evidence type="ECO:0000259" key="8">
    <source>
        <dbReference type="PROSITE" id="PS51873"/>
    </source>
</evidence>
<dbReference type="AlphaFoldDB" id="A0A8K0C4L5"/>
<keyword evidence="4" id="KW-0677">Repeat</keyword>
<sequence>MNSWHYTNYIQELFPNKSIETIKDVIEIVLRQTPLDNEEYQLENVINLLTETTDDVQISSEKHNSGRISANSSNEENLLDEAAGHSRTINEQELSMYFDQLLMLFPDACPSYVRDLCNKRRKTFINLDSLIDEITSINYPKRKIDARSVFTQLKEMLPNADPSYLRKQAEALAYQSENELKQFVENAIENSDYPTMENYLKNQKEMEEINQYIANFNIKDFLKKIPDPEKLFSDPNRKHALTPSDSIDEETYKEDEIYAVNFLYNLYSYLRKRDIDRVFRMNGKNLVKICSKLDGMRKAKRTPRKSHLSETVSKNISLLQEIAYLKHKKAIRRILKEYDINYRHAKAEAERNGLLQTCACCYDEELIPEECYFCKNGCIFCKDCVKAGAEAVIGEGKLDFLCLADCGSEFSIPTLQMVLDSVVFSRMAQRKQMEEIKRANLDGLETCPFCDFATIPSPDDKIFHCLNSDCMKESCRECRHISHIPLRCNEIEYDEDVKMRTYIENKMTEALLRKCWKCSKVFIKESGCNKMTCSCGANMCYVCGQAVTDYRHFGDENGDRCPLYTKDLNRFHATAVIQGATAAKAELGVDKNPNILKNDPAEGLEQHYAV</sequence>
<name>A0A8K0C4L5_IGNLU</name>
<evidence type="ECO:0000256" key="7">
    <source>
        <dbReference type="ARBA" id="ARBA00022833"/>
    </source>
</evidence>
<accession>A0A8K0C4L5</accession>
<evidence type="ECO:0000256" key="5">
    <source>
        <dbReference type="ARBA" id="ARBA00022771"/>
    </source>
</evidence>
<reference evidence="9" key="1">
    <citation type="submission" date="2019-08" db="EMBL/GenBank/DDBJ databases">
        <title>The genome of the North American firefly Photinus pyralis.</title>
        <authorList>
            <consortium name="Photinus pyralis genome working group"/>
            <person name="Fallon T.R."/>
            <person name="Sander Lower S.E."/>
            <person name="Weng J.-K."/>
        </authorList>
    </citation>
    <scope>NUCLEOTIDE SEQUENCE</scope>
    <source>
        <strain evidence="9">TRF0915ILg1</strain>
        <tissue evidence="9">Whole body</tissue>
    </source>
</reference>
<proteinExistence type="predicted"/>
<dbReference type="GO" id="GO:0016740">
    <property type="term" value="F:transferase activity"/>
    <property type="evidence" value="ECO:0007669"/>
    <property type="project" value="UniProtKB-KW"/>
</dbReference>
<dbReference type="SUPFAM" id="SSF57850">
    <property type="entry name" value="RING/U-box"/>
    <property type="match status" value="1"/>
</dbReference>
<evidence type="ECO:0000256" key="2">
    <source>
        <dbReference type="ARBA" id="ARBA00022679"/>
    </source>
</evidence>
<dbReference type="PANTHER" id="PTHR22770">
    <property type="entry name" value="UBIQUITIN CONJUGATING ENZYME 7 INTERACTING PROTEIN-RELATED"/>
    <property type="match status" value="1"/>
</dbReference>
<keyword evidence="3" id="KW-0479">Metal-binding</keyword>
<dbReference type="PANTHER" id="PTHR22770:SF47">
    <property type="entry name" value="E3 UBIQUITIN-PROTEIN LIGASE RNF216"/>
    <property type="match status" value="1"/>
</dbReference>
<dbReference type="OrthoDB" id="10009520at2759"/>
<comment type="caution">
    <text evidence="9">The sequence shown here is derived from an EMBL/GenBank/DDBJ whole genome shotgun (WGS) entry which is preliminary data.</text>
</comment>
<organism evidence="9 10">
    <name type="scientific">Ignelater luminosus</name>
    <name type="common">Cucubano</name>
    <name type="synonym">Pyrophorus luminosus</name>
    <dbReference type="NCBI Taxonomy" id="2038154"/>
    <lineage>
        <taxon>Eukaryota</taxon>
        <taxon>Metazoa</taxon>
        <taxon>Ecdysozoa</taxon>
        <taxon>Arthropoda</taxon>
        <taxon>Hexapoda</taxon>
        <taxon>Insecta</taxon>
        <taxon>Pterygota</taxon>
        <taxon>Neoptera</taxon>
        <taxon>Endopterygota</taxon>
        <taxon>Coleoptera</taxon>
        <taxon>Polyphaga</taxon>
        <taxon>Elateriformia</taxon>
        <taxon>Elateroidea</taxon>
        <taxon>Elateridae</taxon>
        <taxon>Agrypninae</taxon>
        <taxon>Pyrophorini</taxon>
        <taxon>Ignelater</taxon>
    </lineage>
</organism>
<dbReference type="InterPro" id="IPR051628">
    <property type="entry name" value="LUBAC_E3_Ligases"/>
</dbReference>
<dbReference type="CDD" id="cd20353">
    <property type="entry name" value="Rcat_RBR_RNF216"/>
    <property type="match status" value="1"/>
</dbReference>
<dbReference type="EMBL" id="VTPC01091040">
    <property type="protein sequence ID" value="KAF2879984.1"/>
    <property type="molecule type" value="Genomic_DNA"/>
</dbReference>
<evidence type="ECO:0000256" key="4">
    <source>
        <dbReference type="ARBA" id="ARBA00022737"/>
    </source>
</evidence>
<dbReference type="InterPro" id="IPR047545">
    <property type="entry name" value="BRcat_RBR_RNF216"/>
</dbReference>
<dbReference type="PROSITE" id="PS51873">
    <property type="entry name" value="TRIAD"/>
    <property type="match status" value="1"/>
</dbReference>
<comment type="pathway">
    <text evidence="1">Protein modification; protein ubiquitination.</text>
</comment>
<protein>
    <recommendedName>
        <fullName evidence="8">RING-type domain-containing protein</fullName>
    </recommendedName>
</protein>
<keyword evidence="2" id="KW-0808">Transferase</keyword>
<evidence type="ECO:0000313" key="9">
    <source>
        <dbReference type="EMBL" id="KAF2879984.1"/>
    </source>
</evidence>
<dbReference type="Proteomes" id="UP000801492">
    <property type="component" value="Unassembled WGS sequence"/>
</dbReference>
<evidence type="ECO:0000256" key="1">
    <source>
        <dbReference type="ARBA" id="ARBA00004906"/>
    </source>
</evidence>
<dbReference type="CDD" id="cd20339">
    <property type="entry name" value="BRcat_RBR_RNF216"/>
    <property type="match status" value="1"/>
</dbReference>